<organism evidence="3">
    <name type="scientific">Fopius arisanus</name>
    <dbReference type="NCBI Taxonomy" id="64838"/>
    <lineage>
        <taxon>Eukaryota</taxon>
        <taxon>Metazoa</taxon>
        <taxon>Ecdysozoa</taxon>
        <taxon>Arthropoda</taxon>
        <taxon>Hexapoda</taxon>
        <taxon>Insecta</taxon>
        <taxon>Pterygota</taxon>
        <taxon>Neoptera</taxon>
        <taxon>Endopterygota</taxon>
        <taxon>Hymenoptera</taxon>
        <taxon>Apocrita</taxon>
        <taxon>Ichneumonoidea</taxon>
        <taxon>Braconidae</taxon>
        <taxon>Opiinae</taxon>
        <taxon>Fopius</taxon>
    </lineage>
</organism>
<evidence type="ECO:0000259" key="2">
    <source>
        <dbReference type="Pfam" id="PF14846"/>
    </source>
</evidence>
<dbReference type="AlphaFoldDB" id="A0A0C9R3J3"/>
<proteinExistence type="predicted"/>
<feature type="domain" description="DUF4485" evidence="2">
    <location>
        <begin position="41"/>
        <end position="120"/>
    </location>
</feature>
<evidence type="ECO:0000256" key="1">
    <source>
        <dbReference type="SAM" id="MobiDB-lite"/>
    </source>
</evidence>
<sequence>GDLGYENMEADRGSDQMTASGSGEVKRTSKDKSKVGALAIEFEYYGGVISNVEPALTDSGVRALAVDWKKKLFEVGYHVERLRDKRNRYLAGLTINMINDKMTGIFDTVPPDGPLPEIDELSIITSGEADWEKDSTWSEFYSAIPEVTDEISCTFHSNEEDCEEDASMDKQLETEFWFLLYQIRPCAAIMPCPYSKSKVIHWIYTLCRLSAKKCFKMKTLRNDYAYSLLSYVIDLKVAGPFEDSPPRRKLPPLAEIAKKIAEKYPITSPYNCQANSFMDAQPALEEGAICYVAVTGNQFDPNTLLPR</sequence>
<dbReference type="Pfam" id="PF14846">
    <property type="entry name" value="DUF4485"/>
    <property type="match status" value="2"/>
</dbReference>
<dbReference type="InterPro" id="IPR027831">
    <property type="entry name" value="DUF4485"/>
</dbReference>
<dbReference type="EMBL" id="GBYB01010879">
    <property type="protein sequence ID" value="JAG80646.1"/>
    <property type="molecule type" value="Transcribed_RNA"/>
</dbReference>
<feature type="non-terminal residue" evidence="3">
    <location>
        <position position="1"/>
    </location>
</feature>
<evidence type="ECO:0000313" key="3">
    <source>
        <dbReference type="EMBL" id="JAG80646.1"/>
    </source>
</evidence>
<feature type="domain" description="DUF4485" evidence="2">
    <location>
        <begin position="172"/>
        <end position="255"/>
    </location>
</feature>
<protein>
    <submittedName>
        <fullName evidence="3">Y116 protein</fullName>
    </submittedName>
</protein>
<reference evidence="3" key="1">
    <citation type="submission" date="2015-01" db="EMBL/GenBank/DDBJ databases">
        <title>Transcriptome Assembly of Fopius arisanus.</title>
        <authorList>
            <person name="Geib S."/>
        </authorList>
    </citation>
    <scope>NUCLEOTIDE SEQUENCE</scope>
</reference>
<accession>A0A0C9R3J3</accession>
<name>A0A0C9R3J3_9HYME</name>
<gene>
    <name evidence="3" type="primary">Y116</name>
    <name evidence="3" type="ORF">g.4912</name>
</gene>
<feature type="region of interest" description="Disordered" evidence="1">
    <location>
        <begin position="1"/>
        <end position="28"/>
    </location>
</feature>